<feature type="transmembrane region" description="Helical" evidence="4">
    <location>
        <begin position="301"/>
        <end position="325"/>
    </location>
</feature>
<dbReference type="AlphaFoldDB" id="A0A6P1TGB2"/>
<feature type="transmembrane region" description="Helical" evidence="4">
    <location>
        <begin position="25"/>
        <end position="48"/>
    </location>
</feature>
<keyword evidence="7" id="KW-1185">Reference proteome</keyword>
<reference evidence="6 7" key="1">
    <citation type="submission" date="2020-01" db="EMBL/GenBank/DDBJ databases">
        <title>Genome analysis of Anaerocolumna sp. CBA3638.</title>
        <authorList>
            <person name="Kim J."/>
            <person name="Roh S.W."/>
        </authorList>
    </citation>
    <scope>NUCLEOTIDE SEQUENCE [LARGE SCALE GENOMIC DNA]</scope>
    <source>
        <strain evidence="6 7">CBA3638</strain>
    </source>
</reference>
<keyword evidence="4" id="KW-0812">Transmembrane</keyword>
<evidence type="ECO:0000256" key="1">
    <source>
        <dbReference type="ARBA" id="ARBA00004370"/>
    </source>
</evidence>
<name>A0A6P1TGB2_9FIRM</name>
<evidence type="ECO:0000256" key="4">
    <source>
        <dbReference type="SAM" id="Phobius"/>
    </source>
</evidence>
<accession>A0A6P1TGB2</accession>
<organism evidence="6 7">
    <name type="scientific">Anaerocolumna sedimenticola</name>
    <dbReference type="NCBI Taxonomy" id="2696063"/>
    <lineage>
        <taxon>Bacteria</taxon>
        <taxon>Bacillati</taxon>
        <taxon>Bacillota</taxon>
        <taxon>Clostridia</taxon>
        <taxon>Lachnospirales</taxon>
        <taxon>Lachnospiraceae</taxon>
        <taxon>Anaerocolumna</taxon>
    </lineage>
</organism>
<dbReference type="SMART" id="SM00304">
    <property type="entry name" value="HAMP"/>
    <property type="match status" value="1"/>
</dbReference>
<dbReference type="PROSITE" id="PS50885">
    <property type="entry name" value="HAMP"/>
    <property type="match status" value="1"/>
</dbReference>
<dbReference type="InterPro" id="IPR050640">
    <property type="entry name" value="Bact_2-comp_sensor_kinase"/>
</dbReference>
<evidence type="ECO:0000313" key="7">
    <source>
        <dbReference type="Proteomes" id="UP000464314"/>
    </source>
</evidence>
<dbReference type="GO" id="GO:0016020">
    <property type="term" value="C:membrane"/>
    <property type="evidence" value="ECO:0007669"/>
    <property type="project" value="UniProtKB-SubCell"/>
</dbReference>
<evidence type="ECO:0000313" key="6">
    <source>
        <dbReference type="EMBL" id="QHQ59453.1"/>
    </source>
</evidence>
<evidence type="ECO:0000256" key="3">
    <source>
        <dbReference type="ARBA" id="ARBA00022679"/>
    </source>
</evidence>
<dbReference type="Gene3D" id="6.10.340.10">
    <property type="match status" value="1"/>
</dbReference>
<dbReference type="Gene3D" id="3.30.565.10">
    <property type="entry name" value="Histidine kinase-like ATPase, C-terminal domain"/>
    <property type="match status" value="1"/>
</dbReference>
<keyword evidence="2" id="KW-0597">Phosphoprotein</keyword>
<evidence type="ECO:0000259" key="5">
    <source>
        <dbReference type="PROSITE" id="PS50885"/>
    </source>
</evidence>
<dbReference type="Proteomes" id="UP000464314">
    <property type="component" value="Chromosome"/>
</dbReference>
<dbReference type="InterPro" id="IPR036890">
    <property type="entry name" value="HATPase_C_sf"/>
</dbReference>
<comment type="subcellular location">
    <subcellularLocation>
        <location evidence="1">Membrane</location>
    </subcellularLocation>
</comment>
<dbReference type="EMBL" id="CP048000">
    <property type="protein sequence ID" value="QHQ59453.1"/>
    <property type="molecule type" value="Genomic_DNA"/>
</dbReference>
<dbReference type="PANTHER" id="PTHR34220">
    <property type="entry name" value="SENSOR HISTIDINE KINASE YPDA"/>
    <property type="match status" value="1"/>
</dbReference>
<sequence>MLISKRNLLHRSNLLRKPISLRRRLLFLVVICWIVPVLIIFLFMSLYYRKSIMDKTETLMEESLKNFTTFHSQKIDEAITISKKTSYELVIEKAWKRYKAGNISDADFYKEVIGNLKSKYYNDTRFIISVFYLSDHPDRLYYTSRKPTSYINTYKEEVKQEANKITDEDTSDAHIKIINGKIYIIRNLYTTTNYTKFGTLVVELNTSKLFEGISLNKDYELGFFINDSDSMVLYDANSEIESFTPILDKLKSKYSVLKNRRINKVDDSIYTALIYQQKFDDYHLGAVLIANKNTIYSELIALNYIMILIFLIIIPVFIYMLYFIARHITAPMGRMIEASKEMEQGKIGMQIEGEPMPNAEFAYLSDSFNRMSSEVKYLFDYAYNEKLARKEAKIIALQSQINPHFLNNTLEMMNWQARMAGDVAVSKMIEALGTLLDYSMDRTNKRLINLAEELRCADAYFYIISMRFGQRLRVEKEVDQTLLQLPIPQLILQPILENAVVHGIEAVKSGTIKLKVYTENGKVILQVINSGKRMTEEDVWRVKEILEGKAGSIANSKGKHISLGIRNVNERIKLIYGEEYGLTILPFDESDTVSTITIPYEMPLDSEKGKLLNNMLNNPNYK</sequence>
<keyword evidence="4" id="KW-1133">Transmembrane helix</keyword>
<dbReference type="InterPro" id="IPR003660">
    <property type="entry name" value="HAMP_dom"/>
</dbReference>
<gene>
    <name evidence="6" type="ORF">Ana3638_00440</name>
</gene>
<dbReference type="GO" id="GO:0000155">
    <property type="term" value="F:phosphorelay sensor kinase activity"/>
    <property type="evidence" value="ECO:0007669"/>
    <property type="project" value="InterPro"/>
</dbReference>
<keyword evidence="3" id="KW-0808">Transferase</keyword>
<dbReference type="SUPFAM" id="SSF55874">
    <property type="entry name" value="ATPase domain of HSP90 chaperone/DNA topoisomerase II/histidine kinase"/>
    <property type="match status" value="1"/>
</dbReference>
<evidence type="ECO:0000256" key="2">
    <source>
        <dbReference type="ARBA" id="ARBA00022553"/>
    </source>
</evidence>
<feature type="domain" description="HAMP" evidence="5">
    <location>
        <begin position="326"/>
        <end position="380"/>
    </location>
</feature>
<protein>
    <recommendedName>
        <fullName evidence="5">HAMP domain-containing protein</fullName>
    </recommendedName>
</protein>
<dbReference type="RefSeq" id="WP_161836053.1">
    <property type="nucleotide sequence ID" value="NZ_CP048000.1"/>
</dbReference>
<dbReference type="Pfam" id="PF06580">
    <property type="entry name" value="His_kinase"/>
    <property type="match status" value="1"/>
</dbReference>
<dbReference type="PANTHER" id="PTHR34220:SF7">
    <property type="entry name" value="SENSOR HISTIDINE KINASE YPDA"/>
    <property type="match status" value="1"/>
</dbReference>
<dbReference type="InterPro" id="IPR010559">
    <property type="entry name" value="Sig_transdc_His_kin_internal"/>
</dbReference>
<keyword evidence="4" id="KW-0472">Membrane</keyword>
<proteinExistence type="predicted"/>
<dbReference type="KEGG" id="anr:Ana3638_00440"/>